<organism evidence="2 3">
    <name type="scientific">Enterocloster lavalensis</name>
    <dbReference type="NCBI Taxonomy" id="460384"/>
    <lineage>
        <taxon>Bacteria</taxon>
        <taxon>Bacillati</taxon>
        <taxon>Bacillota</taxon>
        <taxon>Clostridia</taxon>
        <taxon>Lachnospirales</taxon>
        <taxon>Lachnospiraceae</taxon>
        <taxon>Enterocloster</taxon>
    </lineage>
</organism>
<gene>
    <name evidence="2" type="ORF">SAMN05216313_103162</name>
</gene>
<reference evidence="3" key="1">
    <citation type="submission" date="2016-10" db="EMBL/GenBank/DDBJ databases">
        <authorList>
            <person name="Varghese N."/>
            <person name="Submissions S."/>
        </authorList>
    </citation>
    <scope>NUCLEOTIDE SEQUENCE [LARGE SCALE GENOMIC DNA]</scope>
    <source>
        <strain evidence="3">NLAE-zl-G277</strain>
    </source>
</reference>
<sequence length="49" mass="5520">MWYRLVIDDNTVYEIDDECVSRKQGKKGNGGKCSPCPEVPGCRRGSRES</sequence>
<feature type="region of interest" description="Disordered" evidence="1">
    <location>
        <begin position="22"/>
        <end position="49"/>
    </location>
</feature>
<protein>
    <submittedName>
        <fullName evidence="2">Uncharacterized protein</fullName>
    </submittedName>
</protein>
<evidence type="ECO:0000256" key="1">
    <source>
        <dbReference type="SAM" id="MobiDB-lite"/>
    </source>
</evidence>
<dbReference type="EMBL" id="FOIM01000003">
    <property type="protein sequence ID" value="SET23082.1"/>
    <property type="molecule type" value="Genomic_DNA"/>
</dbReference>
<dbReference type="AlphaFoldDB" id="A0A1I0CTF3"/>
<dbReference type="STRING" id="460384.SAMN05216313_103162"/>
<name>A0A1I0CTF3_9FIRM</name>
<evidence type="ECO:0000313" key="2">
    <source>
        <dbReference type="EMBL" id="SET23082.1"/>
    </source>
</evidence>
<keyword evidence="3" id="KW-1185">Reference proteome</keyword>
<evidence type="ECO:0000313" key="3">
    <source>
        <dbReference type="Proteomes" id="UP000198508"/>
    </source>
</evidence>
<proteinExistence type="predicted"/>
<dbReference type="Proteomes" id="UP000198508">
    <property type="component" value="Unassembled WGS sequence"/>
</dbReference>
<dbReference type="GeneID" id="93281693"/>
<accession>A0A1I0CTF3</accession>
<dbReference type="RefSeq" id="WP_007712541.1">
    <property type="nucleotide sequence ID" value="NZ_CABJCG010000001.1"/>
</dbReference>